<evidence type="ECO:0000313" key="9">
    <source>
        <dbReference type="Proteomes" id="UP000289738"/>
    </source>
</evidence>
<dbReference type="InterPro" id="IPR011990">
    <property type="entry name" value="TPR-like_helical_dom_sf"/>
</dbReference>
<evidence type="ECO:0000259" key="6">
    <source>
        <dbReference type="Pfam" id="PF23402"/>
    </source>
</evidence>
<dbReference type="Gene3D" id="1.25.40.10">
    <property type="entry name" value="Tetratricopeptide repeat domain"/>
    <property type="match status" value="3"/>
</dbReference>
<dbReference type="Pfam" id="PF12854">
    <property type="entry name" value="PPR_1"/>
    <property type="match status" value="2"/>
</dbReference>
<feature type="repeat" description="PPR" evidence="3">
    <location>
        <begin position="1000"/>
        <end position="1034"/>
    </location>
</feature>
<feature type="compositionally biased region" description="Basic and acidic residues" evidence="4">
    <location>
        <begin position="476"/>
        <end position="493"/>
    </location>
</feature>
<evidence type="ECO:0000256" key="3">
    <source>
        <dbReference type="PROSITE-ProRule" id="PRU00708"/>
    </source>
</evidence>
<feature type="repeat" description="PPR" evidence="3">
    <location>
        <begin position="1035"/>
        <end position="1069"/>
    </location>
</feature>
<dbReference type="PANTHER" id="PTHR47447">
    <property type="entry name" value="OS03G0856100 PROTEIN"/>
    <property type="match status" value="1"/>
</dbReference>
<feature type="compositionally biased region" description="Polar residues" evidence="4">
    <location>
        <begin position="494"/>
        <end position="505"/>
    </location>
</feature>
<keyword evidence="2" id="KW-0677">Repeat</keyword>
<evidence type="ECO:0000256" key="1">
    <source>
        <dbReference type="ARBA" id="ARBA00007626"/>
    </source>
</evidence>
<dbReference type="InterPro" id="IPR002885">
    <property type="entry name" value="PPR_rpt"/>
</dbReference>
<feature type="compositionally biased region" description="Basic and acidic residues" evidence="4">
    <location>
        <begin position="383"/>
        <end position="406"/>
    </location>
</feature>
<feature type="repeat" description="PPR" evidence="3">
    <location>
        <begin position="1070"/>
        <end position="1104"/>
    </location>
</feature>
<feature type="compositionally biased region" description="Basic and acidic residues" evidence="4">
    <location>
        <begin position="96"/>
        <end position="106"/>
    </location>
</feature>
<evidence type="ECO:0000256" key="4">
    <source>
        <dbReference type="SAM" id="MobiDB-lite"/>
    </source>
</evidence>
<evidence type="ECO:0008006" key="10">
    <source>
        <dbReference type="Google" id="ProtNLM"/>
    </source>
</evidence>
<dbReference type="InterPro" id="IPR056605">
    <property type="entry name" value="LTI65_LTI78_N"/>
</dbReference>
<feature type="compositionally biased region" description="Basic and acidic residues" evidence="4">
    <location>
        <begin position="53"/>
        <end position="72"/>
    </location>
</feature>
<dbReference type="STRING" id="3818.A0A444XX80"/>
<feature type="compositionally biased region" description="Polar residues" evidence="4">
    <location>
        <begin position="426"/>
        <end position="435"/>
    </location>
</feature>
<feature type="repeat" description="PPR" evidence="3">
    <location>
        <begin position="965"/>
        <end position="999"/>
    </location>
</feature>
<feature type="compositionally biased region" description="Basic and acidic residues" evidence="4">
    <location>
        <begin position="436"/>
        <end position="450"/>
    </location>
</feature>
<evidence type="ECO:0000259" key="5">
    <source>
        <dbReference type="Pfam" id="PF23399"/>
    </source>
</evidence>
<evidence type="ECO:0000313" key="8">
    <source>
        <dbReference type="EMBL" id="RYQ94035.1"/>
    </source>
</evidence>
<dbReference type="Pfam" id="PF23402">
    <property type="entry name" value="LTI65_LTI78_NYQTKV"/>
    <property type="match status" value="1"/>
</dbReference>
<feature type="domain" description="LTI65/LTI78 NYQTKV repeat" evidence="6">
    <location>
        <begin position="282"/>
        <end position="343"/>
    </location>
</feature>
<feature type="compositionally biased region" description="Polar residues" evidence="4">
    <location>
        <begin position="189"/>
        <end position="209"/>
    </location>
</feature>
<feature type="repeat" description="PPR" evidence="3">
    <location>
        <begin position="825"/>
        <end position="859"/>
    </location>
</feature>
<name>A0A444XX80_ARAHY</name>
<evidence type="ECO:0000256" key="2">
    <source>
        <dbReference type="ARBA" id="ARBA00022737"/>
    </source>
</evidence>
<reference evidence="8 9" key="1">
    <citation type="submission" date="2019-01" db="EMBL/GenBank/DDBJ databases">
        <title>Sequencing of cultivated peanut Arachis hypogaea provides insights into genome evolution and oil improvement.</title>
        <authorList>
            <person name="Chen X."/>
        </authorList>
    </citation>
    <scope>NUCLEOTIDE SEQUENCE [LARGE SCALE GENOMIC DNA]</scope>
    <source>
        <strain evidence="9">cv. Fuhuasheng</strain>
        <tissue evidence="8">Leaves</tissue>
    </source>
</reference>
<feature type="domain" description="LTI65/LTI78 PGEED repeat" evidence="5">
    <location>
        <begin position="547"/>
        <end position="576"/>
    </location>
</feature>
<proteinExistence type="inferred from homology"/>
<feature type="region of interest" description="Disordered" evidence="4">
    <location>
        <begin position="1"/>
        <end position="157"/>
    </location>
</feature>
<feature type="compositionally biased region" description="Basic and acidic residues" evidence="4">
    <location>
        <begin position="364"/>
        <end position="374"/>
    </location>
</feature>
<dbReference type="PANTHER" id="PTHR47447:SF28">
    <property type="entry name" value="PENTACOTRIPEPTIDE-REPEAT REGION OF PRORP DOMAIN-CONTAINING PROTEIN"/>
    <property type="match status" value="1"/>
</dbReference>
<feature type="repeat" description="PPR" evidence="3">
    <location>
        <begin position="930"/>
        <end position="964"/>
    </location>
</feature>
<feature type="region of interest" description="Disordered" evidence="4">
    <location>
        <begin position="189"/>
        <end position="456"/>
    </location>
</feature>
<feature type="compositionally biased region" description="Basic and acidic residues" evidence="4">
    <location>
        <begin position="1"/>
        <end position="12"/>
    </location>
</feature>
<feature type="region of interest" description="Disordered" evidence="4">
    <location>
        <begin position="469"/>
        <end position="505"/>
    </location>
</feature>
<sequence length="1148" mass="127873">MESEVVRSHQEQDENDEQQPPFNDSASQLEEQHSDPEKKSSVLNKVKARAKKIKDTVKKHGQRVLDHVHDNSSSEDQNSPVHHDINEPENQQVDRALVDESGDVKDAPPTYQQVENYVKNAATESEQVENLGKSEANYGGTTNMGEEPQDKAGTVGVVSPTDENIATEEEKEGHSKDTLENISEAYATTRNYQTGTVGESEAVQSSPPTYEQVEDFVKSGEPEPEQVENLDKTVPSSGGTTPFVGEEPHHQPRVVGASPTTETNEDITTEPAKAFAEEEKFKGNLENPTSLGEELHPPGSRPEAYTIPPSYQTEDTDSTGKGPDDEIKIKEVEKSFEEKIKDDPKSVLVPKFLPDSAETQDSSDGNKDQSEQKPEPQLSSATKTEHPPDHENHERDLPELVQEKETQFASDTISSSTSSHRENPEATEQTFNSNISRDEMENPSKEKSYSDEISSATSAIAADRAISAEGVAAVPKSDHGEKGDGEGKREDSSNKSGKNIATSVTEKLAPVYGKVAGVGSAVKSKVSGTRSEDSVGVETENVEKGEDKRVNVKDYLAEKLKPGEEDKALSEVISEAFNKRKEDPKKASEGEDRDVDAIKKQGEETVAETEESNVSSPGKSVVGKIKGVVGSWFGKSEENQSSSKGGEDLTLNKNSGEIQAEVAEFSEISDNALQLHMMQFSSTCNAVSIKTPKYRSTRFLGDDGFECVEEPLKRIVSEYDSNEGERLHVDEDWSCNHNQFSLRRGFLENVKLDAKKVLEVLRQDGPGLDARLVLDELNVSPSGILVREVLAGILKSINFENKTRCAKLAYKFFVWCNQQEDYRPTSNAYHLMMNIYAECLEFKALWRLVDEMIEKGFPATARTFNILIRTCGEAGLAKKLVERFIKSMTFNYRPFKHSYNAILHGLFVLRQYKLIEWVHQQMLLEGFSSDVLTYNIVMFSKYKLGKMDQFHILLDEMGRNGFSPDFHTYNILLHVLGKGDKPLAALNLLNLMRETGIEPTVLHYTTLIDGLSRAGNVDACKYFFDEIIKNGGTPDVVAYTVMITGYVVAGELEKALEMFREMISREQVPNVFTYNSIIRGLCKARKFKEACSMLKEMETKGCSPNFVVYNTLVSSLRNAGRTNDAHEVIKQMMEKRKYAHILSRFQKD</sequence>
<feature type="domain" description="LTI65/LTI78 N-terminal" evidence="7">
    <location>
        <begin position="37"/>
        <end position="108"/>
    </location>
</feature>
<feature type="compositionally biased region" description="Basic and acidic residues" evidence="4">
    <location>
        <begin position="322"/>
        <end position="345"/>
    </location>
</feature>
<accession>A0A444XX80</accession>
<dbReference type="AlphaFoldDB" id="A0A444XX80"/>
<dbReference type="NCBIfam" id="TIGR00756">
    <property type="entry name" value="PPR"/>
    <property type="match status" value="5"/>
</dbReference>
<dbReference type="Proteomes" id="UP000289738">
    <property type="component" value="Chromosome B09"/>
</dbReference>
<gene>
    <name evidence="8" type="ORF">Ahy_B09g100236</name>
</gene>
<comment type="caution">
    <text evidence="8">The sequence shown here is derived from an EMBL/GenBank/DDBJ whole genome shotgun (WGS) entry which is preliminary data.</text>
</comment>
<feature type="region of interest" description="Disordered" evidence="4">
    <location>
        <begin position="520"/>
        <end position="548"/>
    </location>
</feature>
<dbReference type="Pfam" id="PF23399">
    <property type="entry name" value="LTI65_PGEED"/>
    <property type="match status" value="1"/>
</dbReference>
<feature type="compositionally biased region" description="Polar residues" evidence="4">
    <location>
        <begin position="20"/>
        <end position="29"/>
    </location>
</feature>
<dbReference type="InterPro" id="IPR057058">
    <property type="entry name" value="LTI65_LTI78_NYQTKV"/>
</dbReference>
<feature type="region of interest" description="Disordered" evidence="4">
    <location>
        <begin position="576"/>
        <end position="598"/>
    </location>
</feature>
<dbReference type="Pfam" id="PF23403">
    <property type="entry name" value="LTI65_LTI78_N"/>
    <property type="match status" value="1"/>
</dbReference>
<evidence type="ECO:0000259" key="7">
    <source>
        <dbReference type="Pfam" id="PF23403"/>
    </source>
</evidence>
<organism evidence="8 9">
    <name type="scientific">Arachis hypogaea</name>
    <name type="common">Peanut</name>
    <dbReference type="NCBI Taxonomy" id="3818"/>
    <lineage>
        <taxon>Eukaryota</taxon>
        <taxon>Viridiplantae</taxon>
        <taxon>Streptophyta</taxon>
        <taxon>Embryophyta</taxon>
        <taxon>Tracheophyta</taxon>
        <taxon>Spermatophyta</taxon>
        <taxon>Magnoliopsida</taxon>
        <taxon>eudicotyledons</taxon>
        <taxon>Gunneridae</taxon>
        <taxon>Pentapetalae</taxon>
        <taxon>rosids</taxon>
        <taxon>fabids</taxon>
        <taxon>Fabales</taxon>
        <taxon>Fabaceae</taxon>
        <taxon>Papilionoideae</taxon>
        <taxon>50 kb inversion clade</taxon>
        <taxon>dalbergioids sensu lato</taxon>
        <taxon>Dalbergieae</taxon>
        <taxon>Pterocarpus clade</taxon>
        <taxon>Arachis</taxon>
    </lineage>
</organism>
<keyword evidence="9" id="KW-1185">Reference proteome</keyword>
<dbReference type="InterPro" id="IPR057059">
    <property type="entry name" value="LTI65/LTI78_PGEED"/>
</dbReference>
<feature type="repeat" description="PPR" evidence="3">
    <location>
        <begin position="1105"/>
        <end position="1135"/>
    </location>
</feature>
<dbReference type="EMBL" id="SDMP01000019">
    <property type="protein sequence ID" value="RYQ94035.1"/>
    <property type="molecule type" value="Genomic_DNA"/>
</dbReference>
<feature type="compositionally biased region" description="Basic and acidic residues" evidence="4">
    <location>
        <begin position="30"/>
        <end position="40"/>
    </location>
</feature>
<comment type="similarity">
    <text evidence="1">Belongs to the PPR family. P subfamily.</text>
</comment>
<protein>
    <recommendedName>
        <fullName evidence="10">Pentacotripeptide-repeat region of PRORP domain-containing protein</fullName>
    </recommendedName>
</protein>
<feature type="compositionally biased region" description="Basic and acidic residues" evidence="4">
    <location>
        <begin position="577"/>
        <end position="598"/>
    </location>
</feature>
<dbReference type="Pfam" id="PF13041">
    <property type="entry name" value="PPR_2"/>
    <property type="match status" value="2"/>
</dbReference>
<dbReference type="PROSITE" id="PS51375">
    <property type="entry name" value="PPR"/>
    <property type="match status" value="7"/>
</dbReference>